<feature type="transmembrane region" description="Helical" evidence="9">
    <location>
        <begin position="317"/>
        <end position="350"/>
    </location>
</feature>
<evidence type="ECO:0000256" key="1">
    <source>
        <dbReference type="ARBA" id="ARBA00004651"/>
    </source>
</evidence>
<feature type="transmembrane region" description="Helical" evidence="9">
    <location>
        <begin position="79"/>
        <end position="100"/>
    </location>
</feature>
<gene>
    <name evidence="10" type="ORF">ACFSCY_32535</name>
</gene>
<feature type="transmembrane region" description="Helical" evidence="9">
    <location>
        <begin position="50"/>
        <end position="67"/>
    </location>
</feature>
<evidence type="ECO:0000256" key="8">
    <source>
        <dbReference type="SAM" id="MobiDB-lite"/>
    </source>
</evidence>
<dbReference type="EMBL" id="JBHUCP010000028">
    <property type="protein sequence ID" value="MFD1534156.1"/>
    <property type="molecule type" value="Genomic_DNA"/>
</dbReference>
<evidence type="ECO:0000256" key="9">
    <source>
        <dbReference type="SAM" id="Phobius"/>
    </source>
</evidence>
<keyword evidence="7 9" id="KW-0472">Membrane</keyword>
<feature type="transmembrane region" description="Helical" evidence="9">
    <location>
        <begin position="160"/>
        <end position="185"/>
    </location>
</feature>
<dbReference type="InterPro" id="IPR002549">
    <property type="entry name" value="AI-2E-like"/>
</dbReference>
<keyword evidence="4" id="KW-1003">Cell membrane</keyword>
<keyword evidence="6 9" id="KW-1133">Transmembrane helix</keyword>
<dbReference type="RefSeq" id="WP_343984493.1">
    <property type="nucleotide sequence ID" value="NZ_BAAAJG010000023.1"/>
</dbReference>
<reference evidence="11" key="1">
    <citation type="journal article" date="2019" name="Int. J. Syst. Evol. Microbiol.">
        <title>The Global Catalogue of Microorganisms (GCM) 10K type strain sequencing project: providing services to taxonomists for standard genome sequencing and annotation.</title>
        <authorList>
            <consortium name="The Broad Institute Genomics Platform"/>
            <consortium name="The Broad Institute Genome Sequencing Center for Infectious Disease"/>
            <person name="Wu L."/>
            <person name="Ma J."/>
        </authorList>
    </citation>
    <scope>NUCLEOTIDE SEQUENCE [LARGE SCALE GENOMIC DNA]</scope>
    <source>
        <strain evidence="11">JCM 12165</strain>
    </source>
</reference>
<feature type="region of interest" description="Disordered" evidence="8">
    <location>
        <begin position="380"/>
        <end position="472"/>
    </location>
</feature>
<evidence type="ECO:0000256" key="7">
    <source>
        <dbReference type="ARBA" id="ARBA00023136"/>
    </source>
</evidence>
<evidence type="ECO:0000313" key="11">
    <source>
        <dbReference type="Proteomes" id="UP001597145"/>
    </source>
</evidence>
<feature type="transmembrane region" description="Helical" evidence="9">
    <location>
        <begin position="275"/>
        <end position="297"/>
    </location>
</feature>
<accession>A0ABW4FUK8</accession>
<comment type="subcellular location">
    <subcellularLocation>
        <location evidence="1">Cell membrane</location>
        <topology evidence="1">Multi-pass membrane protein</topology>
    </subcellularLocation>
</comment>
<organism evidence="10 11">
    <name type="scientific">Pseudonocardia aurantiaca</name>
    <dbReference type="NCBI Taxonomy" id="75290"/>
    <lineage>
        <taxon>Bacteria</taxon>
        <taxon>Bacillati</taxon>
        <taxon>Actinomycetota</taxon>
        <taxon>Actinomycetes</taxon>
        <taxon>Pseudonocardiales</taxon>
        <taxon>Pseudonocardiaceae</taxon>
        <taxon>Pseudonocardia</taxon>
    </lineage>
</organism>
<keyword evidence="3" id="KW-0813">Transport</keyword>
<feature type="transmembrane region" description="Helical" evidence="9">
    <location>
        <begin position="21"/>
        <end position="44"/>
    </location>
</feature>
<feature type="compositionally biased region" description="Low complexity" evidence="8">
    <location>
        <begin position="429"/>
        <end position="441"/>
    </location>
</feature>
<evidence type="ECO:0000256" key="5">
    <source>
        <dbReference type="ARBA" id="ARBA00022692"/>
    </source>
</evidence>
<evidence type="ECO:0000256" key="3">
    <source>
        <dbReference type="ARBA" id="ARBA00022448"/>
    </source>
</evidence>
<evidence type="ECO:0000256" key="2">
    <source>
        <dbReference type="ARBA" id="ARBA00009773"/>
    </source>
</evidence>
<proteinExistence type="inferred from homology"/>
<feature type="transmembrane region" description="Helical" evidence="9">
    <location>
        <begin position="249"/>
        <end position="268"/>
    </location>
</feature>
<dbReference type="Pfam" id="PF01594">
    <property type="entry name" value="AI-2E_transport"/>
    <property type="match status" value="1"/>
</dbReference>
<protein>
    <submittedName>
        <fullName evidence="10">AI-2E family transporter</fullName>
    </submittedName>
</protein>
<evidence type="ECO:0000256" key="4">
    <source>
        <dbReference type="ARBA" id="ARBA00022475"/>
    </source>
</evidence>
<name>A0ABW4FUK8_9PSEU</name>
<comment type="caution">
    <text evidence="10">The sequence shown here is derived from an EMBL/GenBank/DDBJ whole genome shotgun (WGS) entry which is preliminary data.</text>
</comment>
<evidence type="ECO:0000313" key="10">
    <source>
        <dbReference type="EMBL" id="MFD1534156.1"/>
    </source>
</evidence>
<dbReference type="Proteomes" id="UP001597145">
    <property type="component" value="Unassembled WGS sequence"/>
</dbReference>
<evidence type="ECO:0000256" key="6">
    <source>
        <dbReference type="ARBA" id="ARBA00022989"/>
    </source>
</evidence>
<keyword evidence="5 9" id="KW-0812">Transmembrane</keyword>
<dbReference type="PANTHER" id="PTHR21716">
    <property type="entry name" value="TRANSMEMBRANE PROTEIN"/>
    <property type="match status" value="1"/>
</dbReference>
<dbReference type="PANTHER" id="PTHR21716:SF53">
    <property type="entry name" value="PERMEASE PERM-RELATED"/>
    <property type="match status" value="1"/>
</dbReference>
<comment type="similarity">
    <text evidence="2">Belongs to the autoinducer-2 exporter (AI-2E) (TC 2.A.86) family.</text>
</comment>
<feature type="transmembrane region" description="Helical" evidence="9">
    <location>
        <begin position="221"/>
        <end position="243"/>
    </location>
</feature>
<sequence length="472" mass="47855">MTTTERPRRGRGTAIGEGITWLARWSLRLVLVALGITLIGWLIGLLWSSVVLPVIMAVIITTVLWPPTAWLRKHGFPPALAAATVLLLGMVVLAGVVALIGTSVASAIPQIATNASTGIQSIQQWLSGPPLNLAQGQLDAALQTATAQLQASISSITTSVLATVGSVASGVVTTLLTLVLAFLFAKDGSRFLPWLGAVLGDGAGSHLAEVLRRVWKTITDFIRVQALVALVDGVLIGLGLVILGVPLAIPLAVLTFIGGFIPIVGAVVAGALSVLVALVSNGFTTALIVLGIIVAVQQLEGNVLQPILQGRSLGLHAAVVLLAVTAGSTLYGIAGAFLAVPVAAAGAVVLRYLSERVDARVTGEAPPPSVDPPLETVQTVVANPGAPSPDVTEPDPDAILDPETALGPSTSEPAGHTRDVADGDDVDDVGAVGAVGAVDDVGAGDDVGDGAGTDRVASEPASGNARRRPHAE</sequence>
<keyword evidence="11" id="KW-1185">Reference proteome</keyword>